<dbReference type="OrthoDB" id="9815896at2"/>
<protein>
    <recommendedName>
        <fullName evidence="3">tRNA threonylcarbamoyladenosine biosynthesis protein TsaE</fullName>
    </recommendedName>
    <alternativeName>
        <fullName evidence="10">t(6)A37 threonylcarbamoyladenosine biosynthesis protein TsaE</fullName>
    </alternativeName>
</protein>
<sequence>MNEFVFTAQSLADTDLLAQLLATVLPQRATIALCGTLGAGKTRLVQGLAAAAGIDPATVTSPTFVLCQQYNGQRRLYHLDAYRLHDVDEFRELGTEELYDEPALTIIEWADKIEPALPDSYLLIRIEVTGETSREFHIRAVGDELRNVPSLLQQQLT</sequence>
<dbReference type="SUPFAM" id="SSF52540">
    <property type="entry name" value="P-loop containing nucleoside triphosphate hydrolases"/>
    <property type="match status" value="1"/>
</dbReference>
<evidence type="ECO:0000256" key="1">
    <source>
        <dbReference type="ARBA" id="ARBA00004496"/>
    </source>
</evidence>
<keyword evidence="6" id="KW-0479">Metal-binding</keyword>
<gene>
    <name evidence="11" type="primary">tsaE</name>
    <name evidence="11" type="ORF">ETAA8_14570</name>
</gene>
<dbReference type="PANTHER" id="PTHR33540:SF2">
    <property type="entry name" value="TRNA THREONYLCARBAMOYLADENOSINE BIOSYNTHESIS PROTEIN TSAE"/>
    <property type="match status" value="1"/>
</dbReference>
<dbReference type="Proteomes" id="UP000315017">
    <property type="component" value="Chromosome"/>
</dbReference>
<evidence type="ECO:0000256" key="8">
    <source>
        <dbReference type="ARBA" id="ARBA00022840"/>
    </source>
</evidence>
<evidence type="ECO:0000256" key="5">
    <source>
        <dbReference type="ARBA" id="ARBA00022694"/>
    </source>
</evidence>
<accession>A0A517Y810</accession>
<evidence type="ECO:0000256" key="10">
    <source>
        <dbReference type="ARBA" id="ARBA00032441"/>
    </source>
</evidence>
<evidence type="ECO:0000313" key="11">
    <source>
        <dbReference type="EMBL" id="QDU26379.1"/>
    </source>
</evidence>
<dbReference type="GO" id="GO:0002949">
    <property type="term" value="P:tRNA threonylcarbamoyladenosine modification"/>
    <property type="evidence" value="ECO:0007669"/>
    <property type="project" value="InterPro"/>
</dbReference>
<dbReference type="PANTHER" id="PTHR33540">
    <property type="entry name" value="TRNA THREONYLCARBAMOYLADENOSINE BIOSYNTHESIS PROTEIN TSAE"/>
    <property type="match status" value="1"/>
</dbReference>
<dbReference type="EMBL" id="CP036274">
    <property type="protein sequence ID" value="QDU26379.1"/>
    <property type="molecule type" value="Genomic_DNA"/>
</dbReference>
<keyword evidence="8" id="KW-0067">ATP-binding</keyword>
<dbReference type="NCBIfam" id="TIGR00150">
    <property type="entry name" value="T6A_YjeE"/>
    <property type="match status" value="1"/>
</dbReference>
<dbReference type="Pfam" id="PF02367">
    <property type="entry name" value="TsaE"/>
    <property type="match status" value="1"/>
</dbReference>
<keyword evidence="5" id="KW-0819">tRNA processing</keyword>
<evidence type="ECO:0000256" key="9">
    <source>
        <dbReference type="ARBA" id="ARBA00022842"/>
    </source>
</evidence>
<comment type="similarity">
    <text evidence="2">Belongs to the TsaE family.</text>
</comment>
<keyword evidence="9" id="KW-0460">Magnesium</keyword>
<proteinExistence type="inferred from homology"/>
<dbReference type="Gene3D" id="3.40.50.300">
    <property type="entry name" value="P-loop containing nucleotide triphosphate hydrolases"/>
    <property type="match status" value="1"/>
</dbReference>
<keyword evidence="4" id="KW-0963">Cytoplasm</keyword>
<dbReference type="AlphaFoldDB" id="A0A517Y810"/>
<organism evidence="11 12">
    <name type="scientific">Anatilimnocola aggregata</name>
    <dbReference type="NCBI Taxonomy" id="2528021"/>
    <lineage>
        <taxon>Bacteria</taxon>
        <taxon>Pseudomonadati</taxon>
        <taxon>Planctomycetota</taxon>
        <taxon>Planctomycetia</taxon>
        <taxon>Pirellulales</taxon>
        <taxon>Pirellulaceae</taxon>
        <taxon>Anatilimnocola</taxon>
    </lineage>
</organism>
<comment type="subcellular location">
    <subcellularLocation>
        <location evidence="1">Cytoplasm</location>
    </subcellularLocation>
</comment>
<name>A0A517Y810_9BACT</name>
<keyword evidence="12" id="KW-1185">Reference proteome</keyword>
<evidence type="ECO:0000256" key="4">
    <source>
        <dbReference type="ARBA" id="ARBA00022490"/>
    </source>
</evidence>
<evidence type="ECO:0000256" key="6">
    <source>
        <dbReference type="ARBA" id="ARBA00022723"/>
    </source>
</evidence>
<evidence type="ECO:0000256" key="3">
    <source>
        <dbReference type="ARBA" id="ARBA00019010"/>
    </source>
</evidence>
<evidence type="ECO:0000256" key="7">
    <source>
        <dbReference type="ARBA" id="ARBA00022741"/>
    </source>
</evidence>
<dbReference type="InterPro" id="IPR003442">
    <property type="entry name" value="T6A_TsaE"/>
</dbReference>
<dbReference type="GO" id="GO:0046872">
    <property type="term" value="F:metal ion binding"/>
    <property type="evidence" value="ECO:0007669"/>
    <property type="project" value="UniProtKB-KW"/>
</dbReference>
<dbReference type="InterPro" id="IPR027417">
    <property type="entry name" value="P-loop_NTPase"/>
</dbReference>
<dbReference type="GO" id="GO:0005524">
    <property type="term" value="F:ATP binding"/>
    <property type="evidence" value="ECO:0007669"/>
    <property type="project" value="UniProtKB-KW"/>
</dbReference>
<dbReference type="KEGG" id="aagg:ETAA8_14570"/>
<reference evidence="11 12" key="1">
    <citation type="submission" date="2019-02" db="EMBL/GenBank/DDBJ databases">
        <title>Deep-cultivation of Planctomycetes and their phenomic and genomic characterization uncovers novel biology.</title>
        <authorList>
            <person name="Wiegand S."/>
            <person name="Jogler M."/>
            <person name="Boedeker C."/>
            <person name="Pinto D."/>
            <person name="Vollmers J."/>
            <person name="Rivas-Marin E."/>
            <person name="Kohn T."/>
            <person name="Peeters S.H."/>
            <person name="Heuer A."/>
            <person name="Rast P."/>
            <person name="Oberbeckmann S."/>
            <person name="Bunk B."/>
            <person name="Jeske O."/>
            <person name="Meyerdierks A."/>
            <person name="Storesund J.E."/>
            <person name="Kallscheuer N."/>
            <person name="Luecker S."/>
            <person name="Lage O.M."/>
            <person name="Pohl T."/>
            <person name="Merkel B.J."/>
            <person name="Hornburger P."/>
            <person name="Mueller R.-W."/>
            <person name="Bruemmer F."/>
            <person name="Labrenz M."/>
            <person name="Spormann A.M."/>
            <person name="Op den Camp H."/>
            <person name="Overmann J."/>
            <person name="Amann R."/>
            <person name="Jetten M.S.M."/>
            <person name="Mascher T."/>
            <person name="Medema M.H."/>
            <person name="Devos D.P."/>
            <person name="Kaster A.-K."/>
            <person name="Ovreas L."/>
            <person name="Rohde M."/>
            <person name="Galperin M.Y."/>
            <person name="Jogler C."/>
        </authorList>
    </citation>
    <scope>NUCLEOTIDE SEQUENCE [LARGE SCALE GENOMIC DNA]</scope>
    <source>
        <strain evidence="11 12">ETA_A8</strain>
    </source>
</reference>
<keyword evidence="7" id="KW-0547">Nucleotide-binding</keyword>
<dbReference type="RefSeq" id="WP_145086850.1">
    <property type="nucleotide sequence ID" value="NZ_CP036274.1"/>
</dbReference>
<dbReference type="GO" id="GO:0005737">
    <property type="term" value="C:cytoplasm"/>
    <property type="evidence" value="ECO:0007669"/>
    <property type="project" value="UniProtKB-SubCell"/>
</dbReference>
<evidence type="ECO:0000256" key="2">
    <source>
        <dbReference type="ARBA" id="ARBA00007599"/>
    </source>
</evidence>
<evidence type="ECO:0000313" key="12">
    <source>
        <dbReference type="Proteomes" id="UP000315017"/>
    </source>
</evidence>